<dbReference type="Pfam" id="PF13701">
    <property type="entry name" value="DDE_Tnp_1_4"/>
    <property type="match status" value="1"/>
</dbReference>
<dbReference type="InterPro" id="IPR047960">
    <property type="entry name" value="Transpos_IS1380"/>
</dbReference>
<gene>
    <name evidence="2" type="ORF">D791_03343</name>
</gene>
<comment type="caution">
    <text evidence="2">The sequence shown here is derived from an EMBL/GenBank/DDBJ whole genome shotgun (WGS) entry which is preliminary data.</text>
</comment>
<proteinExistence type="predicted"/>
<feature type="domain" description="Transposase DDE" evidence="1">
    <location>
        <begin position="1"/>
        <end position="280"/>
    </location>
</feature>
<reference evidence="2 3" key="2">
    <citation type="journal article" date="2015" name="Syst. Appl. Microbiol.">
        <title>Nitrincola nitratireducens sp. nov. isolated from a haloalkaline crater lake.</title>
        <authorList>
            <person name="Singh A."/>
            <person name="Vaidya B."/>
            <person name="Tanuku N.R."/>
            <person name="Pinnaka A.K."/>
        </authorList>
    </citation>
    <scope>NUCLEOTIDE SEQUENCE [LARGE SCALE GENOMIC DNA]</scope>
    <source>
        <strain evidence="2 3">AK23</strain>
    </source>
</reference>
<dbReference type="PATRIC" id="fig|1229521.3.peg.3376"/>
<evidence type="ECO:0000259" key="1">
    <source>
        <dbReference type="Pfam" id="PF13701"/>
    </source>
</evidence>
<dbReference type="InterPro" id="IPR025668">
    <property type="entry name" value="Tnp_DDE_dom"/>
</dbReference>
<name>W9UY68_9GAMM</name>
<reference evidence="3" key="1">
    <citation type="submission" date="2012-11" db="EMBL/GenBank/DDBJ databases">
        <authorList>
            <person name="Singh A."/>
            <person name="Pinnaka A.K."/>
            <person name="Vaidya B."/>
        </authorList>
    </citation>
    <scope>NUCLEOTIDE SEQUENCE [LARGE SCALE GENOMIC DNA]</scope>
    <source>
        <strain evidence="3">AK23</strain>
    </source>
</reference>
<evidence type="ECO:0000313" key="3">
    <source>
        <dbReference type="Proteomes" id="UP000019464"/>
    </source>
</evidence>
<keyword evidence="3" id="KW-1185">Reference proteome</keyword>
<sequence>MHGDQPEKFFHGYYDHYCYLPLYVFSDRFPLVAYLRPSKIDGAKHTAAILKLLVTFIRQHWPDVQIVFRGDSGFCRQLVLNWCERNSVDYIAGIARNLRLEGMIDRSWNYAESQHQQRKSRGIKGATRCFWRYTYQADSWKHPREVIAKIEVTDKGRNPRFIVTSLHGRDSKLYCEEYCARGDMENRIKDQQLDLFAKRTSSKHWWSNQWRLAPSMLAFVLFEKLREHCSNKYDSLSVQGLRLRLIKIAAVVVINTRRIRFLLNECCPDQKEFTRLVERLLPS</sequence>
<organism evidence="2 3">
    <name type="scientific">Nitrincola nitratireducens</name>
    <dbReference type="NCBI Taxonomy" id="1229521"/>
    <lineage>
        <taxon>Bacteria</taxon>
        <taxon>Pseudomonadati</taxon>
        <taxon>Pseudomonadota</taxon>
        <taxon>Gammaproteobacteria</taxon>
        <taxon>Oceanospirillales</taxon>
        <taxon>Oceanospirillaceae</taxon>
        <taxon>Nitrincola</taxon>
    </lineage>
</organism>
<dbReference type="STRING" id="1229521.D791_03343"/>
<evidence type="ECO:0000313" key="2">
    <source>
        <dbReference type="EMBL" id="EXJ09671.1"/>
    </source>
</evidence>
<accession>W9UY68</accession>
<dbReference type="Proteomes" id="UP000019464">
    <property type="component" value="Unassembled WGS sequence"/>
</dbReference>
<protein>
    <recommendedName>
        <fullName evidence="1">Transposase DDE domain-containing protein</fullName>
    </recommendedName>
</protein>
<dbReference type="EMBL" id="AONB01000021">
    <property type="protein sequence ID" value="EXJ09671.1"/>
    <property type="molecule type" value="Genomic_DNA"/>
</dbReference>
<dbReference type="NCBIfam" id="NF033539">
    <property type="entry name" value="transpos_IS1380"/>
    <property type="match status" value="1"/>
</dbReference>
<dbReference type="AlphaFoldDB" id="W9UY68"/>